<feature type="region of interest" description="Disordered" evidence="1">
    <location>
        <begin position="88"/>
        <end position="110"/>
    </location>
</feature>
<reference evidence="3" key="1">
    <citation type="journal article" date="2005" name="Nature">
        <title>The map-based sequence of the rice genome.</title>
        <authorList>
            <consortium name="International rice genome sequencing project (IRGSP)"/>
            <person name="Matsumoto T."/>
            <person name="Wu J."/>
            <person name="Kanamori H."/>
            <person name="Katayose Y."/>
            <person name="Fujisawa M."/>
            <person name="Namiki N."/>
            <person name="Mizuno H."/>
            <person name="Yamamoto K."/>
            <person name="Antonio B.A."/>
            <person name="Baba T."/>
            <person name="Sakata K."/>
            <person name="Nagamura Y."/>
            <person name="Aoki H."/>
            <person name="Arikawa K."/>
            <person name="Arita K."/>
            <person name="Bito T."/>
            <person name="Chiden Y."/>
            <person name="Fujitsuka N."/>
            <person name="Fukunaka R."/>
            <person name="Hamada M."/>
            <person name="Harada C."/>
            <person name="Hayashi A."/>
            <person name="Hijishita S."/>
            <person name="Honda M."/>
            <person name="Hosokawa S."/>
            <person name="Ichikawa Y."/>
            <person name="Idonuma A."/>
            <person name="Iijima M."/>
            <person name="Ikeda M."/>
            <person name="Ikeno M."/>
            <person name="Ito K."/>
            <person name="Ito S."/>
            <person name="Ito T."/>
            <person name="Ito Y."/>
            <person name="Ito Y."/>
            <person name="Iwabuchi A."/>
            <person name="Kamiya K."/>
            <person name="Karasawa W."/>
            <person name="Kurita K."/>
            <person name="Katagiri S."/>
            <person name="Kikuta A."/>
            <person name="Kobayashi H."/>
            <person name="Kobayashi N."/>
            <person name="Machita K."/>
            <person name="Maehara T."/>
            <person name="Masukawa M."/>
            <person name="Mizubayashi T."/>
            <person name="Mukai Y."/>
            <person name="Nagasaki H."/>
            <person name="Nagata Y."/>
            <person name="Naito S."/>
            <person name="Nakashima M."/>
            <person name="Nakama Y."/>
            <person name="Nakamichi Y."/>
            <person name="Nakamura M."/>
            <person name="Meguro A."/>
            <person name="Negishi M."/>
            <person name="Ohta I."/>
            <person name="Ohta T."/>
            <person name="Okamoto M."/>
            <person name="Ono N."/>
            <person name="Saji S."/>
            <person name="Sakaguchi M."/>
            <person name="Sakai K."/>
            <person name="Shibata M."/>
            <person name="Shimokawa T."/>
            <person name="Song J."/>
            <person name="Takazaki Y."/>
            <person name="Terasawa K."/>
            <person name="Tsugane M."/>
            <person name="Tsuji K."/>
            <person name="Ueda S."/>
            <person name="Waki K."/>
            <person name="Yamagata H."/>
            <person name="Yamamoto M."/>
            <person name="Yamamoto S."/>
            <person name="Yamane H."/>
            <person name="Yoshiki S."/>
            <person name="Yoshihara R."/>
            <person name="Yukawa K."/>
            <person name="Zhong H."/>
            <person name="Yano M."/>
            <person name="Yuan Q."/>
            <person name="Ouyang S."/>
            <person name="Liu J."/>
            <person name="Jones K.M."/>
            <person name="Gansberger K."/>
            <person name="Moffat K."/>
            <person name="Hill J."/>
            <person name="Bera J."/>
            <person name="Fadrosh D."/>
            <person name="Jin S."/>
            <person name="Johri S."/>
            <person name="Kim M."/>
            <person name="Overton L."/>
            <person name="Reardon M."/>
            <person name="Tsitrin T."/>
            <person name="Vuong H."/>
            <person name="Weaver B."/>
            <person name="Ciecko A."/>
            <person name="Tallon L."/>
            <person name="Jackson J."/>
            <person name="Pai G."/>
            <person name="Aken S.V."/>
            <person name="Utterback T."/>
            <person name="Reidmuller S."/>
            <person name="Feldblyum T."/>
            <person name="Hsiao J."/>
            <person name="Zismann V."/>
            <person name="Iobst S."/>
            <person name="de Vazeille A.R."/>
            <person name="Buell C.R."/>
            <person name="Ying K."/>
            <person name="Li Y."/>
            <person name="Lu T."/>
            <person name="Huang Y."/>
            <person name="Zhao Q."/>
            <person name="Feng Q."/>
            <person name="Zhang L."/>
            <person name="Zhu J."/>
            <person name="Weng Q."/>
            <person name="Mu J."/>
            <person name="Lu Y."/>
            <person name="Fan D."/>
            <person name="Liu Y."/>
            <person name="Guan J."/>
            <person name="Zhang Y."/>
            <person name="Yu S."/>
            <person name="Liu X."/>
            <person name="Zhang Y."/>
            <person name="Hong G."/>
            <person name="Han B."/>
            <person name="Choisne N."/>
            <person name="Demange N."/>
            <person name="Orjeda G."/>
            <person name="Samain S."/>
            <person name="Cattolico L."/>
            <person name="Pelletier E."/>
            <person name="Couloux A."/>
            <person name="Segurens B."/>
            <person name="Wincker P."/>
            <person name="D'Hont A."/>
            <person name="Scarpelli C."/>
            <person name="Weissenbach J."/>
            <person name="Salanoubat M."/>
            <person name="Quetier F."/>
            <person name="Yu Y."/>
            <person name="Kim H.R."/>
            <person name="Rambo T."/>
            <person name="Currie J."/>
            <person name="Collura K."/>
            <person name="Luo M."/>
            <person name="Yang T."/>
            <person name="Ammiraju J.S.S."/>
            <person name="Engler F."/>
            <person name="Soderlund C."/>
            <person name="Wing R.A."/>
            <person name="Palmer L.E."/>
            <person name="de la Bastide M."/>
            <person name="Spiegel L."/>
            <person name="Nascimento L."/>
            <person name="Zutavern T."/>
            <person name="O'Shaughnessy A."/>
            <person name="Dike S."/>
            <person name="Dedhia N."/>
            <person name="Preston R."/>
            <person name="Balija V."/>
            <person name="McCombie W.R."/>
            <person name="Chow T."/>
            <person name="Chen H."/>
            <person name="Chung M."/>
            <person name="Chen C."/>
            <person name="Shaw J."/>
            <person name="Wu H."/>
            <person name="Hsiao K."/>
            <person name="Chao Y."/>
            <person name="Chu M."/>
            <person name="Cheng C."/>
            <person name="Hour A."/>
            <person name="Lee P."/>
            <person name="Lin S."/>
            <person name="Lin Y."/>
            <person name="Liou J."/>
            <person name="Liu S."/>
            <person name="Hsing Y."/>
            <person name="Raghuvanshi S."/>
            <person name="Mohanty A."/>
            <person name="Bharti A.K."/>
            <person name="Gaur A."/>
            <person name="Gupta V."/>
            <person name="Kumar D."/>
            <person name="Ravi V."/>
            <person name="Vij S."/>
            <person name="Kapur A."/>
            <person name="Khurana P."/>
            <person name="Khurana P."/>
            <person name="Khurana J.P."/>
            <person name="Tyagi A.K."/>
            <person name="Gaikwad K."/>
            <person name="Singh A."/>
            <person name="Dalal V."/>
            <person name="Srivastava S."/>
            <person name="Dixit A."/>
            <person name="Pal A.K."/>
            <person name="Ghazi I.A."/>
            <person name="Yadav M."/>
            <person name="Pandit A."/>
            <person name="Bhargava A."/>
            <person name="Sureshbabu K."/>
            <person name="Batra K."/>
            <person name="Sharma T.R."/>
            <person name="Mohapatra T."/>
            <person name="Singh N.K."/>
            <person name="Messing J."/>
            <person name="Nelson A.B."/>
            <person name="Fuks G."/>
            <person name="Kavchok S."/>
            <person name="Keizer G."/>
            <person name="Linton E."/>
            <person name="Llaca V."/>
            <person name="Song R."/>
            <person name="Tanyolac B."/>
            <person name="Young S."/>
            <person name="Ho-Il K."/>
            <person name="Hahn J.H."/>
            <person name="Sangsakoo G."/>
            <person name="Vanavichit A."/>
            <person name="de Mattos Luiz.A.T."/>
            <person name="Zimmer P.D."/>
            <person name="Malone G."/>
            <person name="Dellagostin O."/>
            <person name="de Oliveira A.C."/>
            <person name="Bevan M."/>
            <person name="Bancroft I."/>
            <person name="Minx P."/>
            <person name="Cordum H."/>
            <person name="Wilson R."/>
            <person name="Cheng Z."/>
            <person name="Jin W."/>
            <person name="Jiang J."/>
            <person name="Leong S.A."/>
            <person name="Iwama H."/>
            <person name="Gojobori T."/>
            <person name="Itoh T."/>
            <person name="Niimura Y."/>
            <person name="Fujii Y."/>
            <person name="Habara T."/>
            <person name="Sakai H."/>
            <person name="Sato Y."/>
            <person name="Wilson G."/>
            <person name="Kumar K."/>
            <person name="McCouch S."/>
            <person name="Juretic N."/>
            <person name="Hoen D."/>
            <person name="Wright S."/>
            <person name="Bruskiewich R."/>
            <person name="Bureau T."/>
            <person name="Miyao A."/>
            <person name="Hirochika H."/>
            <person name="Nishikawa T."/>
            <person name="Kadowaki K."/>
            <person name="Sugiura M."/>
            <person name="Burr B."/>
            <person name="Sasaki T."/>
        </authorList>
    </citation>
    <scope>NUCLEOTIDE SEQUENCE [LARGE SCALE GENOMIC DNA]</scope>
    <source>
        <strain evidence="3">cv. Nipponbare</strain>
    </source>
</reference>
<dbReference type="AlphaFoldDB" id="Q6YYN3"/>
<proteinExistence type="predicted"/>
<evidence type="ECO:0000256" key="1">
    <source>
        <dbReference type="SAM" id="MobiDB-lite"/>
    </source>
</evidence>
<protein>
    <submittedName>
        <fullName evidence="2">Uncharacterized protein</fullName>
    </submittedName>
</protein>
<sequence>MDEVAAAAHGADGRVGEDGRPHARALHFFPSLLCFSRWRGGGGERSVVLVVGIVAVQPRPPANAEQARATGDGGGEFGRSAVEAEAERVLGSPQPLPKLGRQSPLARSSSSADTVAALRCSHHARAADSTSTHHCRLVQPLREHKHESPGTVQRHQGNHGVRAKEAQHVASTGSRCGSTRLFGKNTVSGTWPVDESKGASRTKVRAGESPGKETLEAAPQARKRDYSLFVNIYFIFTNMSNTGDKEKETPINTN</sequence>
<evidence type="ECO:0000313" key="3">
    <source>
        <dbReference type="Proteomes" id="UP000000763"/>
    </source>
</evidence>
<organism evidence="2 3">
    <name type="scientific">Oryza sativa subsp. japonica</name>
    <name type="common">Rice</name>
    <dbReference type="NCBI Taxonomy" id="39947"/>
    <lineage>
        <taxon>Eukaryota</taxon>
        <taxon>Viridiplantae</taxon>
        <taxon>Streptophyta</taxon>
        <taxon>Embryophyta</taxon>
        <taxon>Tracheophyta</taxon>
        <taxon>Spermatophyta</taxon>
        <taxon>Magnoliopsida</taxon>
        <taxon>Liliopsida</taxon>
        <taxon>Poales</taxon>
        <taxon>Poaceae</taxon>
        <taxon>BOP clade</taxon>
        <taxon>Oryzoideae</taxon>
        <taxon>Oryzeae</taxon>
        <taxon>Oryzinae</taxon>
        <taxon>Oryza</taxon>
        <taxon>Oryza sativa</taxon>
    </lineage>
</organism>
<gene>
    <name evidence="2" type="primary">OJ1449_C01.29</name>
</gene>
<accession>Q6YYN3</accession>
<feature type="region of interest" description="Disordered" evidence="1">
    <location>
        <begin position="187"/>
        <end position="218"/>
    </location>
</feature>
<dbReference type="EMBL" id="AP005605">
    <property type="protein sequence ID" value="BAC99835.1"/>
    <property type="molecule type" value="Genomic_DNA"/>
</dbReference>
<reference evidence="3" key="2">
    <citation type="journal article" date="2008" name="Nucleic Acids Res.">
        <title>The rice annotation project database (RAP-DB): 2008 update.</title>
        <authorList>
            <consortium name="The rice annotation project (RAP)"/>
        </authorList>
    </citation>
    <scope>GENOME REANNOTATION</scope>
    <source>
        <strain evidence="3">cv. Nipponbare</strain>
    </source>
</reference>
<dbReference type="Proteomes" id="UP000000763">
    <property type="component" value="Chromosome 8"/>
</dbReference>
<name>Q6YYN3_ORYSJ</name>
<evidence type="ECO:0000313" key="2">
    <source>
        <dbReference type="EMBL" id="BAC99835.1"/>
    </source>
</evidence>